<protein>
    <submittedName>
        <fullName evidence="1">Uncharacterized protein</fullName>
    </submittedName>
</protein>
<sequence length="49" mass="5363">MDSKLSLSSFMKSCNSTLISSTLTLSPFTFSLSSSTFIFKEDISTLMEA</sequence>
<proteinExistence type="predicted"/>
<evidence type="ECO:0000313" key="1">
    <source>
        <dbReference type="EMBL" id="MBW81189.1"/>
    </source>
</evidence>
<reference evidence="1" key="1">
    <citation type="submission" date="2018-02" db="EMBL/GenBank/DDBJ databases">
        <title>Rhizophora mucronata_Transcriptome.</title>
        <authorList>
            <person name="Meera S.P."/>
            <person name="Sreeshan A."/>
            <person name="Augustine A."/>
        </authorList>
    </citation>
    <scope>NUCLEOTIDE SEQUENCE</scope>
    <source>
        <tissue evidence="1">Leaf</tissue>
    </source>
</reference>
<organism evidence="1">
    <name type="scientific">Rhizophora mucronata</name>
    <name type="common">Asiatic mangrove</name>
    <dbReference type="NCBI Taxonomy" id="61149"/>
    <lineage>
        <taxon>Eukaryota</taxon>
        <taxon>Viridiplantae</taxon>
        <taxon>Streptophyta</taxon>
        <taxon>Embryophyta</taxon>
        <taxon>Tracheophyta</taxon>
        <taxon>Spermatophyta</taxon>
        <taxon>Magnoliopsida</taxon>
        <taxon>eudicotyledons</taxon>
        <taxon>Gunneridae</taxon>
        <taxon>Pentapetalae</taxon>
        <taxon>rosids</taxon>
        <taxon>fabids</taxon>
        <taxon>Malpighiales</taxon>
        <taxon>Rhizophoraceae</taxon>
        <taxon>Rhizophora</taxon>
    </lineage>
</organism>
<name>A0A2P2IIY9_RHIMU</name>
<dbReference type="AlphaFoldDB" id="A0A2P2IIY9"/>
<accession>A0A2P2IIY9</accession>
<dbReference type="EMBL" id="GGEC01000706">
    <property type="protein sequence ID" value="MBW81189.1"/>
    <property type="molecule type" value="Transcribed_RNA"/>
</dbReference>